<gene>
    <name evidence="1" type="ORF">GWI33_009632</name>
</gene>
<evidence type="ECO:0000313" key="1">
    <source>
        <dbReference type="EMBL" id="KAF7276941.1"/>
    </source>
</evidence>
<proteinExistence type="predicted"/>
<protein>
    <submittedName>
        <fullName evidence="1">Uncharacterized protein</fullName>
    </submittedName>
</protein>
<name>A0A834M9M9_RHYFE</name>
<accession>A0A834M9M9</accession>
<dbReference type="Proteomes" id="UP000625711">
    <property type="component" value="Unassembled WGS sequence"/>
</dbReference>
<keyword evidence="2" id="KW-1185">Reference proteome</keyword>
<dbReference type="AlphaFoldDB" id="A0A834M9M9"/>
<organism evidence="1 2">
    <name type="scientific">Rhynchophorus ferrugineus</name>
    <name type="common">Red palm weevil</name>
    <name type="synonym">Curculio ferrugineus</name>
    <dbReference type="NCBI Taxonomy" id="354439"/>
    <lineage>
        <taxon>Eukaryota</taxon>
        <taxon>Metazoa</taxon>
        <taxon>Ecdysozoa</taxon>
        <taxon>Arthropoda</taxon>
        <taxon>Hexapoda</taxon>
        <taxon>Insecta</taxon>
        <taxon>Pterygota</taxon>
        <taxon>Neoptera</taxon>
        <taxon>Endopterygota</taxon>
        <taxon>Coleoptera</taxon>
        <taxon>Polyphaga</taxon>
        <taxon>Cucujiformia</taxon>
        <taxon>Curculionidae</taxon>
        <taxon>Dryophthorinae</taxon>
        <taxon>Rhynchophorus</taxon>
    </lineage>
</organism>
<comment type="caution">
    <text evidence="1">The sequence shown here is derived from an EMBL/GenBank/DDBJ whole genome shotgun (WGS) entry which is preliminary data.</text>
</comment>
<sequence length="121" mass="13693">MPLQNRVSYALRIGARRETRTVAQRGTGRGFRNRQIANTVFSLSDFFLRVFGADVEGVVPGRLRQIALPLFRRPPLEFSAVSEDVSFSLAVKEDVGTLLFLRVLELDDPHCRVGYGAWLER</sequence>
<dbReference type="EMBL" id="JAACXV010004956">
    <property type="protein sequence ID" value="KAF7276941.1"/>
    <property type="molecule type" value="Genomic_DNA"/>
</dbReference>
<evidence type="ECO:0000313" key="2">
    <source>
        <dbReference type="Proteomes" id="UP000625711"/>
    </source>
</evidence>
<reference evidence="1" key="1">
    <citation type="submission" date="2020-08" db="EMBL/GenBank/DDBJ databases">
        <title>Genome sequencing and assembly of the red palm weevil Rhynchophorus ferrugineus.</title>
        <authorList>
            <person name="Dias G.B."/>
            <person name="Bergman C.M."/>
            <person name="Manee M."/>
        </authorList>
    </citation>
    <scope>NUCLEOTIDE SEQUENCE</scope>
    <source>
        <strain evidence="1">AA-2017</strain>
        <tissue evidence="1">Whole larva</tissue>
    </source>
</reference>